<dbReference type="RefSeq" id="WP_188673716.1">
    <property type="nucleotide sequence ID" value="NZ_BMJH01000002.1"/>
</dbReference>
<dbReference type="InterPro" id="IPR005097">
    <property type="entry name" value="Sacchrp_dh_NADP-bd"/>
</dbReference>
<dbReference type="InterPro" id="IPR036291">
    <property type="entry name" value="NAD(P)-bd_dom_sf"/>
</dbReference>
<dbReference type="PANTHER" id="PTHR43781:SF1">
    <property type="entry name" value="SACCHAROPINE DEHYDROGENASE"/>
    <property type="match status" value="1"/>
</dbReference>
<dbReference type="Proteomes" id="UP000641514">
    <property type="component" value="Unassembled WGS sequence"/>
</dbReference>
<accession>A0A916UBB3</accession>
<reference evidence="3" key="1">
    <citation type="journal article" date="2014" name="Int. J. Syst. Evol. Microbiol.">
        <title>Complete genome sequence of Corynebacterium casei LMG S-19264T (=DSM 44701T), isolated from a smear-ripened cheese.</title>
        <authorList>
            <consortium name="US DOE Joint Genome Institute (JGI-PGF)"/>
            <person name="Walter F."/>
            <person name="Albersmeier A."/>
            <person name="Kalinowski J."/>
            <person name="Ruckert C."/>
        </authorList>
    </citation>
    <scope>NUCLEOTIDE SEQUENCE</scope>
    <source>
        <strain evidence="3">CGMCC 1.15478</strain>
    </source>
</reference>
<keyword evidence="4" id="KW-1185">Reference proteome</keyword>
<dbReference type="Gene3D" id="3.40.50.720">
    <property type="entry name" value="NAD(P)-binding Rossmann-like Domain"/>
    <property type="match status" value="1"/>
</dbReference>
<feature type="region of interest" description="Disordered" evidence="1">
    <location>
        <begin position="380"/>
        <end position="404"/>
    </location>
</feature>
<evidence type="ECO:0000313" key="4">
    <source>
        <dbReference type="Proteomes" id="UP000641514"/>
    </source>
</evidence>
<feature type="compositionally biased region" description="Basic and acidic residues" evidence="1">
    <location>
        <begin position="391"/>
        <end position="404"/>
    </location>
</feature>
<proteinExistence type="predicted"/>
<dbReference type="EMBL" id="BMJH01000002">
    <property type="protein sequence ID" value="GGC66662.1"/>
    <property type="molecule type" value="Genomic_DNA"/>
</dbReference>
<evidence type="ECO:0000313" key="3">
    <source>
        <dbReference type="EMBL" id="GGC66662.1"/>
    </source>
</evidence>
<evidence type="ECO:0000259" key="2">
    <source>
        <dbReference type="Pfam" id="PF03435"/>
    </source>
</evidence>
<dbReference type="SUPFAM" id="SSF51735">
    <property type="entry name" value="NAD(P)-binding Rossmann-fold domains"/>
    <property type="match status" value="1"/>
</dbReference>
<reference evidence="3" key="2">
    <citation type="submission" date="2020-09" db="EMBL/GenBank/DDBJ databases">
        <authorList>
            <person name="Sun Q."/>
            <person name="Zhou Y."/>
        </authorList>
    </citation>
    <scope>NUCLEOTIDE SEQUENCE</scope>
    <source>
        <strain evidence="3">CGMCC 1.15478</strain>
    </source>
</reference>
<comment type="caution">
    <text evidence="3">The sequence shown here is derived from an EMBL/GenBank/DDBJ whole genome shotgun (WGS) entry which is preliminary data.</text>
</comment>
<dbReference type="AlphaFoldDB" id="A0A916UBB3"/>
<name>A0A916UBB3_9ACTN</name>
<evidence type="ECO:0000256" key="1">
    <source>
        <dbReference type="SAM" id="MobiDB-lite"/>
    </source>
</evidence>
<gene>
    <name evidence="3" type="ORF">GCM10011410_19130</name>
</gene>
<organism evidence="3 4">
    <name type="scientific">Hoyosella rhizosphaerae</name>
    <dbReference type="NCBI Taxonomy" id="1755582"/>
    <lineage>
        <taxon>Bacteria</taxon>
        <taxon>Bacillati</taxon>
        <taxon>Actinomycetota</taxon>
        <taxon>Actinomycetes</taxon>
        <taxon>Mycobacteriales</taxon>
        <taxon>Hoyosellaceae</taxon>
        <taxon>Hoyosella</taxon>
    </lineage>
</organism>
<protein>
    <submittedName>
        <fullName evidence="3">Saccharopine dehydrogenase</fullName>
    </submittedName>
</protein>
<sequence>MTRRILVFGATGYTGGLVAQELLARGERPVLVARNAEALDTRARELDPRKPPKTLVMDVRDIGTLRRTINADDVIVTTVGPFGEHGRPVAEAAAEAGASYLDSAGEPPFIRWIFNKLGTRAAVRGARIMPGFGHEYVSGQLAGAWALERAAEMGVPHRLEIGYFRTEGSLCGLSRGTIASLAGASLQKSFTFRGGIRDERPGARSTRFRIDGRTHAGFSIGTTEHLTLPEISPSLNEVDVYLGWFGKASPLLSKASIAMPVISAVPGTQRAMAALGGKLGSLRSTQLDQPALAQSQSLVSARVFAKSGHQLSAVNLSGPNGYQLTASLLAWASVVEAHASSRSVHRRTGVLGAIQAYGLGVIRDTCQHFGLDDAQLSAANNADEPPVGDATRIDAYRSETVEDK</sequence>
<dbReference type="PANTHER" id="PTHR43781">
    <property type="entry name" value="SACCHAROPINE DEHYDROGENASE"/>
    <property type="match status" value="1"/>
</dbReference>
<feature type="domain" description="Saccharopine dehydrogenase NADP binding" evidence="2">
    <location>
        <begin position="5"/>
        <end position="104"/>
    </location>
</feature>
<dbReference type="Pfam" id="PF03435">
    <property type="entry name" value="Sacchrp_dh_NADP"/>
    <property type="match status" value="1"/>
</dbReference>